<dbReference type="InterPro" id="IPR051603">
    <property type="entry name" value="Zinc-ADH_QOR/CCCR"/>
</dbReference>
<dbReference type="CDD" id="cd08267">
    <property type="entry name" value="MDR1"/>
    <property type="match status" value="1"/>
</dbReference>
<dbReference type="InterPro" id="IPR013154">
    <property type="entry name" value="ADH-like_N"/>
</dbReference>
<dbReference type="AlphaFoldDB" id="A0A0F9S715"/>
<feature type="domain" description="Enoyl reductase (ER)" evidence="2">
    <location>
        <begin position="23"/>
        <end position="341"/>
    </location>
</feature>
<comment type="caution">
    <text evidence="3">The sequence shown here is derived from an EMBL/GenBank/DDBJ whole genome shotgun (WGS) entry which is preliminary data.</text>
</comment>
<keyword evidence="1" id="KW-0521">NADP</keyword>
<dbReference type="EMBL" id="LAZR01002829">
    <property type="protein sequence ID" value="KKN25108.1"/>
    <property type="molecule type" value="Genomic_DNA"/>
</dbReference>
<name>A0A0F9S715_9ZZZZ</name>
<dbReference type="SMART" id="SM00829">
    <property type="entry name" value="PKS_ER"/>
    <property type="match status" value="1"/>
</dbReference>
<evidence type="ECO:0000313" key="3">
    <source>
        <dbReference type="EMBL" id="KKN25108.1"/>
    </source>
</evidence>
<dbReference type="PANTHER" id="PTHR44154:SF1">
    <property type="entry name" value="QUINONE OXIDOREDUCTASE"/>
    <property type="match status" value="1"/>
</dbReference>
<evidence type="ECO:0000256" key="1">
    <source>
        <dbReference type="ARBA" id="ARBA00022857"/>
    </source>
</evidence>
<gene>
    <name evidence="3" type="ORF">LCGC14_0888230</name>
</gene>
<dbReference type="InterPro" id="IPR036291">
    <property type="entry name" value="NAD(P)-bd_dom_sf"/>
</dbReference>
<protein>
    <recommendedName>
        <fullName evidence="2">Enoyl reductase (ER) domain-containing protein</fullName>
    </recommendedName>
</protein>
<dbReference type="InterPro" id="IPR011032">
    <property type="entry name" value="GroES-like_sf"/>
</dbReference>
<dbReference type="SUPFAM" id="SSF51735">
    <property type="entry name" value="NAD(P)-binding Rossmann-fold domains"/>
    <property type="match status" value="1"/>
</dbReference>
<evidence type="ECO:0000259" key="2">
    <source>
        <dbReference type="SMART" id="SM00829"/>
    </source>
</evidence>
<dbReference type="Gene3D" id="3.40.50.720">
    <property type="entry name" value="NAD(P)-binding Rossmann-like Domain"/>
    <property type="match status" value="1"/>
</dbReference>
<dbReference type="Gene3D" id="3.90.180.10">
    <property type="entry name" value="Medium-chain alcohol dehydrogenases, catalytic domain"/>
    <property type="match status" value="1"/>
</dbReference>
<dbReference type="PANTHER" id="PTHR44154">
    <property type="entry name" value="QUINONE OXIDOREDUCTASE"/>
    <property type="match status" value="1"/>
</dbReference>
<organism evidence="3">
    <name type="scientific">marine sediment metagenome</name>
    <dbReference type="NCBI Taxonomy" id="412755"/>
    <lineage>
        <taxon>unclassified sequences</taxon>
        <taxon>metagenomes</taxon>
        <taxon>ecological metagenomes</taxon>
    </lineage>
</organism>
<accession>A0A0F9S715</accession>
<dbReference type="Pfam" id="PF13602">
    <property type="entry name" value="ADH_zinc_N_2"/>
    <property type="match status" value="1"/>
</dbReference>
<dbReference type="GO" id="GO:0016491">
    <property type="term" value="F:oxidoreductase activity"/>
    <property type="evidence" value="ECO:0007669"/>
    <property type="project" value="InterPro"/>
</dbReference>
<dbReference type="Pfam" id="PF08240">
    <property type="entry name" value="ADH_N"/>
    <property type="match status" value="1"/>
</dbReference>
<sequence length="343" mass="37936">MKMTESKDHGGLFMKAIVCTKYGPPDVLQLKEVEKPTPKDNEILIKIHAATVTMGDCEIRGLRFSRLLNFLIRLAVGFRGPRKKYSILGQELAGEVEAVGKDITLFKEGDPVFAETGFHFGGYAEYVCLPEKSKMGVVTLKPDNISYEEAAVITVGGLEAVHYLRKANIQKGHSILISGASGSIGTFAVQLSKYYGAEVTGVGNPKSLEMMKSIGADKVIDYTKEDFTKNGETYDIIFDVIGKSPFSSCIGSLNKKGIYLNANPKISLFKRGKRASRKTDKILISRNRDSTIERTEQLDFLKELIEAGKIKSVIDRRYPLEQIVKAHTYVEKGEKIGNVVITL</sequence>
<proteinExistence type="predicted"/>
<dbReference type="SUPFAM" id="SSF50129">
    <property type="entry name" value="GroES-like"/>
    <property type="match status" value="1"/>
</dbReference>
<dbReference type="InterPro" id="IPR020843">
    <property type="entry name" value="ER"/>
</dbReference>
<reference evidence="3" key="1">
    <citation type="journal article" date="2015" name="Nature">
        <title>Complex archaea that bridge the gap between prokaryotes and eukaryotes.</title>
        <authorList>
            <person name="Spang A."/>
            <person name="Saw J.H."/>
            <person name="Jorgensen S.L."/>
            <person name="Zaremba-Niedzwiedzka K."/>
            <person name="Martijn J."/>
            <person name="Lind A.E."/>
            <person name="van Eijk R."/>
            <person name="Schleper C."/>
            <person name="Guy L."/>
            <person name="Ettema T.J."/>
        </authorList>
    </citation>
    <scope>NUCLEOTIDE SEQUENCE</scope>
</reference>